<accession>A0A699GKR4</accession>
<keyword evidence="2" id="KW-0808">Transferase</keyword>
<dbReference type="EMBL" id="BKCJ010003395">
    <property type="protein sequence ID" value="GEU54827.1"/>
    <property type="molecule type" value="Genomic_DNA"/>
</dbReference>
<protein>
    <submittedName>
        <fullName evidence="2">Reverse transcriptase domain-containing protein</fullName>
    </submittedName>
</protein>
<keyword evidence="2" id="KW-0695">RNA-directed DNA polymerase</keyword>
<dbReference type="AlphaFoldDB" id="A0A699GKR4"/>
<comment type="caution">
    <text evidence="2">The sequence shown here is derived from an EMBL/GenBank/DDBJ whole genome shotgun (WGS) entry which is preliminary data.</text>
</comment>
<evidence type="ECO:0000313" key="2">
    <source>
        <dbReference type="EMBL" id="GEU54827.1"/>
    </source>
</evidence>
<reference evidence="2" key="1">
    <citation type="journal article" date="2019" name="Sci. Rep.">
        <title>Draft genome of Tanacetum cinerariifolium, the natural source of mosquito coil.</title>
        <authorList>
            <person name="Yamashiro T."/>
            <person name="Shiraishi A."/>
            <person name="Satake H."/>
            <person name="Nakayama K."/>
        </authorList>
    </citation>
    <scope>NUCLEOTIDE SEQUENCE</scope>
</reference>
<feature type="region of interest" description="Disordered" evidence="1">
    <location>
        <begin position="1"/>
        <end position="34"/>
    </location>
</feature>
<name>A0A699GKR4_TANCI</name>
<sequence>MSEPPELITSPSTSAVRNTVGRGNEQVTKNSDKPASDAALREYCDKYYHQLLPIIAEKVHQEKVQQEKQKKCIKYPIEIHRIKQREGESTEDFVQRFKNESRHVKGAPECMRISRFMHEITNPALIKRLHDNILKLVDEMMRVTTAFLRGEVVASNHGRKKTQPLWKQQETGRKQHFEKRGDFHNQQRSERRRDKFTHLTKSPREVLALDKREAMDYTELLPNPKTLFPPLGDKDGTKGPMIIEAKIGATTRLIGFSGEIIWPIGQQLQLVKIGDAKHSTSAWMNFIVVRSQSPYNGIIGRPGIRKIQAIPSIPHEMLKFLFLRGVLTLRSRRIIPLECMIVSRQEAQPFDVID</sequence>
<feature type="region of interest" description="Disordered" evidence="1">
    <location>
        <begin position="159"/>
        <end position="193"/>
    </location>
</feature>
<organism evidence="2">
    <name type="scientific">Tanacetum cinerariifolium</name>
    <name type="common">Dalmatian daisy</name>
    <name type="synonym">Chrysanthemum cinerariifolium</name>
    <dbReference type="NCBI Taxonomy" id="118510"/>
    <lineage>
        <taxon>Eukaryota</taxon>
        <taxon>Viridiplantae</taxon>
        <taxon>Streptophyta</taxon>
        <taxon>Embryophyta</taxon>
        <taxon>Tracheophyta</taxon>
        <taxon>Spermatophyta</taxon>
        <taxon>Magnoliopsida</taxon>
        <taxon>eudicotyledons</taxon>
        <taxon>Gunneridae</taxon>
        <taxon>Pentapetalae</taxon>
        <taxon>asterids</taxon>
        <taxon>campanulids</taxon>
        <taxon>Asterales</taxon>
        <taxon>Asteraceae</taxon>
        <taxon>Asteroideae</taxon>
        <taxon>Anthemideae</taxon>
        <taxon>Anthemidinae</taxon>
        <taxon>Tanacetum</taxon>
    </lineage>
</organism>
<gene>
    <name evidence="2" type="ORF">Tci_026805</name>
</gene>
<feature type="compositionally biased region" description="Basic and acidic residues" evidence="1">
    <location>
        <begin position="170"/>
        <end position="193"/>
    </location>
</feature>
<proteinExistence type="predicted"/>
<keyword evidence="2" id="KW-0548">Nucleotidyltransferase</keyword>
<dbReference type="GO" id="GO:0003964">
    <property type="term" value="F:RNA-directed DNA polymerase activity"/>
    <property type="evidence" value="ECO:0007669"/>
    <property type="project" value="UniProtKB-KW"/>
</dbReference>
<evidence type="ECO:0000256" key="1">
    <source>
        <dbReference type="SAM" id="MobiDB-lite"/>
    </source>
</evidence>